<dbReference type="Gene3D" id="1.20.120.140">
    <property type="entry name" value="Signal recognition particle SRP54, nucleotide-binding domain"/>
    <property type="match status" value="1"/>
</dbReference>
<comment type="domain">
    <text evidence="10">Composed of three domains: the N-terminal N domain, which is responsible for interactions with the ribosome, the central G domain, which binds GTP, and the C-terminal M domain, which binds the RNA and the signal sequence of the RNC.</text>
</comment>
<dbReference type="SMART" id="SM00962">
    <property type="entry name" value="SRP54"/>
    <property type="match status" value="1"/>
</dbReference>
<keyword evidence="7 10" id="KW-0733">Signal recognition particle</keyword>
<dbReference type="InterPro" id="IPR036225">
    <property type="entry name" value="SRP/SRP_N"/>
</dbReference>
<comment type="caution">
    <text evidence="12">The sequence shown here is derived from an EMBL/GenBank/DDBJ whole genome shotgun (WGS) entry which is preliminary data.</text>
</comment>
<keyword evidence="13" id="KW-1185">Reference proteome</keyword>
<dbReference type="InterPro" id="IPR003593">
    <property type="entry name" value="AAA+_ATPase"/>
</dbReference>
<dbReference type="InterPro" id="IPR013822">
    <property type="entry name" value="Signal_recog_particl_SRP54_hlx"/>
</dbReference>
<dbReference type="EMBL" id="BNAL01000048">
    <property type="protein sequence ID" value="GHG11271.1"/>
    <property type="molecule type" value="Genomic_DNA"/>
</dbReference>
<dbReference type="EC" id="3.6.5.4" evidence="10"/>
<sequence>MFESLGNKLQDILAKVSGQDKLSEEQVKATMREIRMALLEADVNFGVAKDFVAAVSEQMVGQKVGGVSGELDAGQTIIKLVHDELVNMLGGDKAEPTLQQGRNVWFMVGLQGAGKTTSSGKLAQLYKKQGKKILLVAADTQRPAARDQLEVLARQVGVPVLKVEDGEAPATTKARIEAQLAEKPADLVIVDTAGRLQVDAALMNELAALKAELQPTETMLVVDAMTGQEALNVAQNFDERVAVTGLIMTKLDGDARGGAALSARSVTGRPIYFAGVSEKLSGLEPFYPDRIAGRILGMGDVMGLIERAEAAQLTGPTDKQPGEFDLDDLLSQLRQIRRMGPIGELIKLIPGMSRALPEGFTIDEKQVQRIDAMISAMTLEERRNPRVINASRRERIAKGSGHEVADVNKLLKMHEQMKMMMKMLQGMQDGKMPSMPGMPGMPGMGGLPGMPQRKGFRSPPKK</sequence>
<keyword evidence="2 10" id="KW-0963">Cytoplasm</keyword>
<dbReference type="InterPro" id="IPR004125">
    <property type="entry name" value="Signal_recog_particle_SRP54_M"/>
</dbReference>
<dbReference type="RefSeq" id="WP_189644046.1">
    <property type="nucleotide sequence ID" value="NZ_BNAL01000048.1"/>
</dbReference>
<dbReference type="PROSITE" id="PS00300">
    <property type="entry name" value="SRP54"/>
    <property type="match status" value="1"/>
</dbReference>
<dbReference type="HAMAP" id="MF_00306">
    <property type="entry name" value="SRP54"/>
    <property type="match status" value="1"/>
</dbReference>
<dbReference type="SMART" id="SM00382">
    <property type="entry name" value="AAA"/>
    <property type="match status" value="1"/>
</dbReference>
<feature type="binding site" evidence="10">
    <location>
        <begin position="109"/>
        <end position="116"/>
    </location>
    <ligand>
        <name>GTP</name>
        <dbReference type="ChEBI" id="CHEBI:37565"/>
    </ligand>
</feature>
<dbReference type="PANTHER" id="PTHR11564:SF5">
    <property type="entry name" value="SIGNAL RECOGNITION PARTICLE SUBUNIT SRP54"/>
    <property type="match status" value="1"/>
</dbReference>
<protein>
    <recommendedName>
        <fullName evidence="10">Signal recognition particle protein</fullName>
        <ecNumber evidence="10">3.6.5.4</ecNumber>
    </recommendedName>
    <alternativeName>
        <fullName evidence="10">Fifty-four homolog</fullName>
    </alternativeName>
</protein>
<evidence type="ECO:0000256" key="9">
    <source>
        <dbReference type="ARBA" id="ARBA00048027"/>
    </source>
</evidence>
<keyword evidence="6 10" id="KW-0342">GTP-binding</keyword>
<dbReference type="NCBIfam" id="TIGR00959">
    <property type="entry name" value="ffh"/>
    <property type="match status" value="1"/>
</dbReference>
<comment type="subunit">
    <text evidence="10">Part of the signal recognition particle protein translocation system, which is composed of SRP and FtsY.</text>
</comment>
<accession>A0ABQ3KB91</accession>
<dbReference type="PANTHER" id="PTHR11564">
    <property type="entry name" value="SIGNAL RECOGNITION PARTICLE 54K PROTEIN SRP54"/>
    <property type="match status" value="1"/>
</dbReference>
<dbReference type="Proteomes" id="UP000632154">
    <property type="component" value="Unassembled WGS sequence"/>
</dbReference>
<dbReference type="CDD" id="cd18539">
    <property type="entry name" value="SRP_G"/>
    <property type="match status" value="1"/>
</dbReference>
<feature type="binding site" evidence="10">
    <location>
        <begin position="191"/>
        <end position="195"/>
    </location>
    <ligand>
        <name>GTP</name>
        <dbReference type="ChEBI" id="CHEBI:37565"/>
    </ligand>
</feature>
<reference evidence="13" key="1">
    <citation type="journal article" date="2019" name="Int. J. Syst. Evol. Microbiol.">
        <title>The Global Catalogue of Microorganisms (GCM) 10K type strain sequencing project: providing services to taxonomists for standard genome sequencing and annotation.</title>
        <authorList>
            <consortium name="The Broad Institute Genomics Platform"/>
            <consortium name="The Broad Institute Genome Sequencing Center for Infectious Disease"/>
            <person name="Wu L."/>
            <person name="Ma J."/>
        </authorList>
    </citation>
    <scope>NUCLEOTIDE SEQUENCE [LARGE SCALE GENOMIC DNA]</scope>
    <source>
        <strain evidence="13">CGMCC 1.18439</strain>
    </source>
</reference>
<proteinExistence type="inferred from homology"/>
<dbReference type="Gene3D" id="3.40.50.300">
    <property type="entry name" value="P-loop containing nucleotide triphosphate hydrolases"/>
    <property type="match status" value="1"/>
</dbReference>
<feature type="binding site" evidence="10">
    <location>
        <begin position="249"/>
        <end position="252"/>
    </location>
    <ligand>
        <name>GTP</name>
        <dbReference type="ChEBI" id="CHEBI:37565"/>
    </ligand>
</feature>
<comment type="function">
    <text evidence="10">Involved in targeting and insertion of nascent membrane proteins into the cytoplasmic membrane. Binds to the hydrophobic signal sequence of the ribosome-nascent chain (RNC) as it emerges from the ribosomes. The SRP-RNC complex is then targeted to the cytoplasmic membrane where it interacts with the SRP receptor FtsY.</text>
</comment>
<keyword evidence="4 10" id="KW-0378">Hydrolase</keyword>
<evidence type="ECO:0000256" key="2">
    <source>
        <dbReference type="ARBA" id="ARBA00022490"/>
    </source>
</evidence>
<evidence type="ECO:0000256" key="8">
    <source>
        <dbReference type="ARBA" id="ARBA00023274"/>
    </source>
</evidence>
<dbReference type="Gene3D" id="1.10.260.30">
    <property type="entry name" value="Signal recognition particle, SRP54 subunit, M-domain"/>
    <property type="match status" value="1"/>
</dbReference>
<keyword evidence="3 10" id="KW-0547">Nucleotide-binding</keyword>
<keyword evidence="8 10" id="KW-0687">Ribonucleoprotein</keyword>
<dbReference type="SUPFAM" id="SSF47446">
    <property type="entry name" value="Signal peptide-binding domain"/>
    <property type="match status" value="1"/>
</dbReference>
<dbReference type="Pfam" id="PF02978">
    <property type="entry name" value="SRP_SPB"/>
    <property type="match status" value="1"/>
</dbReference>
<dbReference type="InterPro" id="IPR000897">
    <property type="entry name" value="SRP54_GTPase_dom"/>
</dbReference>
<dbReference type="SUPFAM" id="SSF52540">
    <property type="entry name" value="P-loop containing nucleoside triphosphate hydrolases"/>
    <property type="match status" value="1"/>
</dbReference>
<dbReference type="InterPro" id="IPR004780">
    <property type="entry name" value="SRP"/>
</dbReference>
<dbReference type="InterPro" id="IPR027417">
    <property type="entry name" value="P-loop_NTPase"/>
</dbReference>
<dbReference type="Pfam" id="PF00448">
    <property type="entry name" value="SRP54"/>
    <property type="match status" value="1"/>
</dbReference>
<evidence type="ECO:0000256" key="6">
    <source>
        <dbReference type="ARBA" id="ARBA00023134"/>
    </source>
</evidence>
<dbReference type="InterPro" id="IPR042101">
    <property type="entry name" value="SRP54_N_sf"/>
</dbReference>
<name>A0ABQ3KB91_9DEIO</name>
<evidence type="ECO:0000256" key="4">
    <source>
        <dbReference type="ARBA" id="ARBA00022801"/>
    </source>
</evidence>
<evidence type="ECO:0000259" key="11">
    <source>
        <dbReference type="PROSITE" id="PS00300"/>
    </source>
</evidence>
<dbReference type="SUPFAM" id="SSF47364">
    <property type="entry name" value="Domain of the SRP/SRP receptor G-proteins"/>
    <property type="match status" value="1"/>
</dbReference>
<comment type="similarity">
    <text evidence="1 10">Belongs to the GTP-binding SRP family. SRP54 subfamily.</text>
</comment>
<evidence type="ECO:0000256" key="1">
    <source>
        <dbReference type="ARBA" id="ARBA00005450"/>
    </source>
</evidence>
<dbReference type="InterPro" id="IPR036891">
    <property type="entry name" value="Signal_recog_part_SRP54_M_sf"/>
</dbReference>
<evidence type="ECO:0000256" key="3">
    <source>
        <dbReference type="ARBA" id="ARBA00022741"/>
    </source>
</evidence>
<dbReference type="InterPro" id="IPR022941">
    <property type="entry name" value="SRP54"/>
</dbReference>
<evidence type="ECO:0000256" key="10">
    <source>
        <dbReference type="HAMAP-Rule" id="MF_00306"/>
    </source>
</evidence>
<gene>
    <name evidence="10 12" type="primary">ffh</name>
    <name evidence="12" type="ORF">GCM10017783_24540</name>
</gene>
<feature type="domain" description="SRP54-type proteins GTP-binding" evidence="11">
    <location>
        <begin position="270"/>
        <end position="283"/>
    </location>
</feature>
<dbReference type="Pfam" id="PF02881">
    <property type="entry name" value="SRP54_N"/>
    <property type="match status" value="1"/>
</dbReference>
<comment type="catalytic activity">
    <reaction evidence="9 10">
        <text>GTP + H2O = GDP + phosphate + H(+)</text>
        <dbReference type="Rhea" id="RHEA:19669"/>
        <dbReference type="ChEBI" id="CHEBI:15377"/>
        <dbReference type="ChEBI" id="CHEBI:15378"/>
        <dbReference type="ChEBI" id="CHEBI:37565"/>
        <dbReference type="ChEBI" id="CHEBI:43474"/>
        <dbReference type="ChEBI" id="CHEBI:58189"/>
        <dbReference type="EC" id="3.6.5.4"/>
    </reaction>
</comment>
<comment type="subcellular location">
    <subcellularLocation>
        <location evidence="10">Cytoplasm</location>
    </subcellularLocation>
    <text evidence="10">The SRP-RNC complex is targeted to the cytoplasmic membrane.</text>
</comment>
<keyword evidence="5 10" id="KW-0694">RNA-binding</keyword>
<evidence type="ECO:0000256" key="7">
    <source>
        <dbReference type="ARBA" id="ARBA00023135"/>
    </source>
</evidence>
<organism evidence="12 13">
    <name type="scientific">Deinococcus piscis</name>
    <dbReference type="NCBI Taxonomy" id="394230"/>
    <lineage>
        <taxon>Bacteria</taxon>
        <taxon>Thermotogati</taxon>
        <taxon>Deinococcota</taxon>
        <taxon>Deinococci</taxon>
        <taxon>Deinococcales</taxon>
        <taxon>Deinococcaceae</taxon>
        <taxon>Deinococcus</taxon>
    </lineage>
</organism>
<evidence type="ECO:0000313" key="13">
    <source>
        <dbReference type="Proteomes" id="UP000632154"/>
    </source>
</evidence>
<evidence type="ECO:0000256" key="5">
    <source>
        <dbReference type="ARBA" id="ARBA00022884"/>
    </source>
</evidence>
<dbReference type="SMART" id="SM00963">
    <property type="entry name" value="SRP54_N"/>
    <property type="match status" value="1"/>
</dbReference>
<evidence type="ECO:0000313" key="12">
    <source>
        <dbReference type="EMBL" id="GHG11271.1"/>
    </source>
</evidence>